<evidence type="ECO:0000313" key="2">
    <source>
        <dbReference type="Proteomes" id="UP000481739"/>
    </source>
</evidence>
<dbReference type="RefSeq" id="WP_152964230.1">
    <property type="nucleotide sequence ID" value="NZ_CAWOZU010000016.1"/>
</dbReference>
<sequence>MTEFKLLCKPPENRPVFWWFTHSQGRCAEESVMWFHSHAMWFEKGHLLRVTTTIGKNFQSRNMVIGFIMIGHLRALRHNKLPLPDTADGVEMAVCFSDDGD</sequence>
<gene>
    <name evidence="1" type="ORF">GEA64_23210</name>
</gene>
<accession>A0A7C9KGL2</accession>
<reference evidence="1 2" key="1">
    <citation type="journal article" date="2019" name="Nature">
        <title>A new antibiotic selectively kills Gram-negative pathogens.</title>
        <authorList>
            <person name="Imai Y."/>
            <person name="Meyer K.J."/>
            <person name="Iinishi A."/>
            <person name="Favre-Godal Q."/>
            <person name="Green R."/>
            <person name="Manuse S."/>
            <person name="Caboni M."/>
            <person name="Mori M."/>
            <person name="Niles S."/>
            <person name="Ghiglieri M."/>
            <person name="Honrao C."/>
            <person name="Ma X."/>
            <person name="Guo J.J."/>
            <person name="Makriyannis A."/>
            <person name="Linares-Otoya L."/>
            <person name="Boehringer N."/>
            <person name="Wuisan Z.G."/>
            <person name="Kaur H."/>
            <person name="Wu R."/>
            <person name="Mateus A."/>
            <person name="Typas A."/>
            <person name="Savitski M.M."/>
            <person name="Espinoza J.L."/>
            <person name="O'Rourke A."/>
            <person name="Nelson K.E."/>
            <person name="Hiller S."/>
            <person name="Noinaj N."/>
            <person name="Schaeberle T.F."/>
            <person name="D'Onofrio A."/>
            <person name="Lewis K."/>
        </authorList>
    </citation>
    <scope>NUCLEOTIDE SEQUENCE [LARGE SCALE GENOMIC DNA]</scope>
    <source>
        <strain evidence="1 2">HGB 1456</strain>
    </source>
</reference>
<dbReference type="Proteomes" id="UP000481739">
    <property type="component" value="Unassembled WGS sequence"/>
</dbReference>
<dbReference type="EMBL" id="WHZZ01000024">
    <property type="protein sequence ID" value="MQL50680.1"/>
    <property type="molecule type" value="Genomic_DNA"/>
</dbReference>
<dbReference type="AlphaFoldDB" id="A0A7C9KGL2"/>
<protein>
    <submittedName>
        <fullName evidence="1">Uncharacterized protein</fullName>
    </submittedName>
</protein>
<proteinExistence type="predicted"/>
<name>A0A7C9KGL2_9GAMM</name>
<organism evidence="1 2">
    <name type="scientific">Photorhabdus khanii</name>
    <dbReference type="NCBI Taxonomy" id="1004150"/>
    <lineage>
        <taxon>Bacteria</taxon>
        <taxon>Pseudomonadati</taxon>
        <taxon>Pseudomonadota</taxon>
        <taxon>Gammaproteobacteria</taxon>
        <taxon>Enterobacterales</taxon>
        <taxon>Morganellaceae</taxon>
        <taxon>Photorhabdus</taxon>
    </lineage>
</organism>
<evidence type="ECO:0000313" key="1">
    <source>
        <dbReference type="EMBL" id="MQL50680.1"/>
    </source>
</evidence>
<comment type="caution">
    <text evidence="1">The sequence shown here is derived from an EMBL/GenBank/DDBJ whole genome shotgun (WGS) entry which is preliminary data.</text>
</comment>